<proteinExistence type="predicted"/>
<dbReference type="KEGG" id="cben:EG339_23100"/>
<dbReference type="AlphaFoldDB" id="A0A3G6THP5"/>
<reference evidence="3" key="1">
    <citation type="submission" date="2018-11" db="EMBL/GenBank/DDBJ databases">
        <title>Proposal to divide the Flavobacteriaceae and reorganize its genera based on Amino Acid Identity values calculated from whole genome sequences.</title>
        <authorList>
            <person name="Nicholson A.C."/>
            <person name="Gulvik C.A."/>
            <person name="Whitney A.M."/>
            <person name="Humrighouse B.W."/>
            <person name="Bell M."/>
            <person name="Holmes B."/>
            <person name="Steigerwalt A.G."/>
            <person name="Villarma A."/>
            <person name="Sheth M."/>
            <person name="Batra D."/>
            <person name="Pryor J."/>
            <person name="Bernardet J.-F."/>
            <person name="Hugo C."/>
            <person name="Kampfer P."/>
            <person name="Newman J."/>
            <person name="McQuiston J.R."/>
        </authorList>
    </citation>
    <scope>NUCLEOTIDE SEQUENCE [LARGE SCALE GENOMIC DNA]</scope>
    <source>
        <strain evidence="3">G0229</strain>
    </source>
</reference>
<gene>
    <name evidence="2" type="ORF">EG339_23100</name>
</gene>
<feature type="region of interest" description="Disordered" evidence="1">
    <location>
        <begin position="1"/>
        <end position="21"/>
    </location>
</feature>
<dbReference type="Proteomes" id="UP000271193">
    <property type="component" value="Chromosome"/>
</dbReference>
<name>A0A3G6THP5_9FLAO</name>
<protein>
    <submittedName>
        <fullName evidence="2">Uncharacterized protein</fullName>
    </submittedName>
</protein>
<keyword evidence="3" id="KW-1185">Reference proteome</keyword>
<sequence length="59" mass="6790">MAEDLHWDVTTGTPQKGAAGRGQKDIVVQLVRIHHLHIVSKYHRFEPMKLIFRAEPDSK</sequence>
<evidence type="ECO:0000313" key="3">
    <source>
        <dbReference type="Proteomes" id="UP000271193"/>
    </source>
</evidence>
<accession>A0A3G6THP5</accession>
<evidence type="ECO:0000313" key="2">
    <source>
        <dbReference type="EMBL" id="AZB27269.1"/>
    </source>
</evidence>
<dbReference type="EMBL" id="CP033932">
    <property type="protein sequence ID" value="AZB27269.1"/>
    <property type="molecule type" value="Genomic_DNA"/>
</dbReference>
<evidence type="ECO:0000256" key="1">
    <source>
        <dbReference type="SAM" id="MobiDB-lite"/>
    </source>
</evidence>
<organism evidence="2 3">
    <name type="scientific">Chryseobacterium bernardetii</name>
    <dbReference type="NCBI Taxonomy" id="1241978"/>
    <lineage>
        <taxon>Bacteria</taxon>
        <taxon>Pseudomonadati</taxon>
        <taxon>Bacteroidota</taxon>
        <taxon>Flavobacteriia</taxon>
        <taxon>Flavobacteriales</taxon>
        <taxon>Weeksellaceae</taxon>
        <taxon>Chryseobacterium group</taxon>
        <taxon>Chryseobacterium</taxon>
    </lineage>
</organism>